<dbReference type="InterPro" id="IPR016162">
    <property type="entry name" value="Ald_DH_N"/>
</dbReference>
<dbReference type="PROSITE" id="PS00687">
    <property type="entry name" value="ALDEHYDE_DEHYDR_GLU"/>
    <property type="match status" value="1"/>
</dbReference>
<proteinExistence type="inferred from homology"/>
<keyword evidence="7" id="KW-1185">Reference proteome</keyword>
<name>A0A4R5M5L7_9BURK</name>
<dbReference type="PANTHER" id="PTHR42804">
    <property type="entry name" value="ALDEHYDE DEHYDROGENASE"/>
    <property type="match status" value="1"/>
</dbReference>
<evidence type="ECO:0000313" key="7">
    <source>
        <dbReference type="Proteomes" id="UP000295722"/>
    </source>
</evidence>
<accession>A0A4R5M5L7</accession>
<dbReference type="Pfam" id="PF00171">
    <property type="entry name" value="Aldedh"/>
    <property type="match status" value="1"/>
</dbReference>
<keyword evidence="2 4" id="KW-0560">Oxidoreductase</keyword>
<evidence type="ECO:0000256" key="3">
    <source>
        <dbReference type="PROSITE-ProRule" id="PRU10007"/>
    </source>
</evidence>
<dbReference type="FunFam" id="3.40.605.10:FF:000007">
    <property type="entry name" value="NAD/NADP-dependent betaine aldehyde dehydrogenase"/>
    <property type="match status" value="1"/>
</dbReference>
<evidence type="ECO:0000313" key="6">
    <source>
        <dbReference type="EMBL" id="TDG21252.1"/>
    </source>
</evidence>
<dbReference type="RefSeq" id="WP_133197161.1">
    <property type="nucleotide sequence ID" value="NZ_SMRP01000012.1"/>
</dbReference>
<evidence type="ECO:0000256" key="4">
    <source>
        <dbReference type="RuleBase" id="RU003345"/>
    </source>
</evidence>
<dbReference type="InterPro" id="IPR016161">
    <property type="entry name" value="Ald_DH/histidinol_DH"/>
</dbReference>
<dbReference type="GO" id="GO:0016620">
    <property type="term" value="F:oxidoreductase activity, acting on the aldehyde or oxo group of donors, NAD or NADP as acceptor"/>
    <property type="evidence" value="ECO:0007669"/>
    <property type="project" value="InterPro"/>
</dbReference>
<dbReference type="SUPFAM" id="SSF53720">
    <property type="entry name" value="ALDH-like"/>
    <property type="match status" value="1"/>
</dbReference>
<dbReference type="InterPro" id="IPR016163">
    <property type="entry name" value="Ald_DH_C"/>
</dbReference>
<dbReference type="PANTHER" id="PTHR42804:SF1">
    <property type="entry name" value="ALDEHYDE DEHYDROGENASE-RELATED"/>
    <property type="match status" value="1"/>
</dbReference>
<comment type="similarity">
    <text evidence="1 4">Belongs to the aldehyde dehydrogenase family.</text>
</comment>
<dbReference type="InterPro" id="IPR029510">
    <property type="entry name" value="Ald_DH_CS_GLU"/>
</dbReference>
<evidence type="ECO:0000256" key="2">
    <source>
        <dbReference type="ARBA" id="ARBA00023002"/>
    </source>
</evidence>
<dbReference type="Proteomes" id="UP000295722">
    <property type="component" value="Unassembled WGS sequence"/>
</dbReference>
<evidence type="ECO:0000259" key="5">
    <source>
        <dbReference type="Pfam" id="PF00171"/>
    </source>
</evidence>
<evidence type="ECO:0000256" key="1">
    <source>
        <dbReference type="ARBA" id="ARBA00009986"/>
    </source>
</evidence>
<feature type="active site" evidence="3">
    <location>
        <position position="260"/>
    </location>
</feature>
<dbReference type="InterPro" id="IPR015590">
    <property type="entry name" value="Aldehyde_DH_dom"/>
</dbReference>
<gene>
    <name evidence="6" type="ORF">EYW47_23140</name>
</gene>
<dbReference type="AlphaFoldDB" id="A0A4R5M5L7"/>
<dbReference type="EMBL" id="SMRP01000012">
    <property type="protein sequence ID" value="TDG21252.1"/>
    <property type="molecule type" value="Genomic_DNA"/>
</dbReference>
<comment type="caution">
    <text evidence="6">The sequence shown here is derived from an EMBL/GenBank/DDBJ whole genome shotgun (WGS) entry which is preliminary data.</text>
</comment>
<organism evidence="6 7">
    <name type="scientific">Paraburkholderia silviterrae</name>
    <dbReference type="NCBI Taxonomy" id="2528715"/>
    <lineage>
        <taxon>Bacteria</taxon>
        <taxon>Pseudomonadati</taxon>
        <taxon>Pseudomonadota</taxon>
        <taxon>Betaproteobacteria</taxon>
        <taxon>Burkholderiales</taxon>
        <taxon>Burkholderiaceae</taxon>
        <taxon>Paraburkholderia</taxon>
    </lineage>
</organism>
<dbReference type="Gene3D" id="3.40.309.10">
    <property type="entry name" value="Aldehyde Dehydrogenase, Chain A, domain 2"/>
    <property type="match status" value="1"/>
</dbReference>
<protein>
    <submittedName>
        <fullName evidence="6">Aldehyde dehydrogenase</fullName>
    </submittedName>
</protein>
<dbReference type="CDD" id="cd07139">
    <property type="entry name" value="ALDH_AldA-Rv0768"/>
    <property type="match status" value="1"/>
</dbReference>
<sequence>MTTKERTISLTHPGCFYIDGQWMPASSTDAFDVLDCSTEQVVARVARADAAAGARAVDAARRAFDHGPWPRMTPGERAVYLEKIARRLEEANDDFARGWSIESGILHRIAQPRIGQFLGAAFRQYAQMASTHPFVESRRSLSGHQAYGVKEPVGVVLAIVPWNGPAALTAYKVAPALLAGCTVVVKPSPEAPTSAYLFAQICDEVGLPPGVINVVTTERDVSEQLVRHPDVDKITFTGSTAAGRSISAAAAGRIARLTLELGGKSPALVLDDYNIEAAAQQLGGAYFGYLSGQVCHSLTRIIVPRAKHDAMVEALSDIARKMVPGDPFDDATTIGPLATARQRENVERHVTKGIAEGATLAAGGARPRHLERGFFFEPTVFGNVDNRSALAQEEIFGPVLSVIAADSEAHAIDLANDTIFGLNAAVFTHDAQHALGVARQLRAGTVGHNASRTDFSIGFGGFKQSGIGREGGAEGLDALLESKTVVLDQPLA</sequence>
<dbReference type="Gene3D" id="3.40.605.10">
    <property type="entry name" value="Aldehyde Dehydrogenase, Chain A, domain 1"/>
    <property type="match status" value="1"/>
</dbReference>
<feature type="domain" description="Aldehyde dehydrogenase" evidence="5">
    <location>
        <begin position="22"/>
        <end position="485"/>
    </location>
</feature>
<reference evidence="6 7" key="1">
    <citation type="submission" date="2019-03" db="EMBL/GenBank/DDBJ databases">
        <title>Paraburkholderia sp. 4M-K11, isolated from subtropical forest soil.</title>
        <authorList>
            <person name="Gao Z.-H."/>
            <person name="Qiu L.-H."/>
        </authorList>
    </citation>
    <scope>NUCLEOTIDE SEQUENCE [LARGE SCALE GENOMIC DNA]</scope>
    <source>
        <strain evidence="6 7">4M-K11</strain>
    </source>
</reference>
<dbReference type="OrthoDB" id="6187633at2"/>